<evidence type="ECO:0000259" key="3">
    <source>
        <dbReference type="Pfam" id="PF02470"/>
    </source>
</evidence>
<organism evidence="4 5">
    <name type="scientific">Kiloniella spongiae</name>
    <dbReference type="NCBI Taxonomy" id="1489064"/>
    <lineage>
        <taxon>Bacteria</taxon>
        <taxon>Pseudomonadati</taxon>
        <taxon>Pseudomonadota</taxon>
        <taxon>Alphaproteobacteria</taxon>
        <taxon>Rhodospirillales</taxon>
        <taxon>Kiloniellaceae</taxon>
        <taxon>Kiloniella</taxon>
    </lineage>
</organism>
<feature type="coiled-coil region" evidence="1">
    <location>
        <begin position="168"/>
        <end position="202"/>
    </location>
</feature>
<dbReference type="Proteomes" id="UP000035444">
    <property type="component" value="Unassembled WGS sequence"/>
</dbReference>
<sequence length="344" mass="37645">METRGNHMIVGSFVIAFFIGALVFVIWLAKFEADRSYAHYNIIYRGDVTGLKPGSSVRYHGVNVGEVIDVALSPDKPAEEVVILLEVEEGTPVKKDTTATLQLEGITGVKSIQLTIGNMQSEPLVEEGPYGHPVIQSKTSALDQLLEGAPELVSNANVLLARGNDLLNDQNRANIAQTLQNIEALTKALAEKENQIARLIDDTAMTASNMKAVSVSVRDLTQELQQGSSEIIGKTKNAITSLDNAAVSIDKLVAESSPEIKILVQDFQQTARSFAKTSNQVEALINENREPLQDFTSTGLYEFSNLLSETRTLVRDLQLIAGEIERDPARFFFGDKQKGFEPPE</sequence>
<dbReference type="OrthoDB" id="9808689at2"/>
<keyword evidence="5" id="KW-1185">Reference proteome</keyword>
<feature type="domain" description="Mce/MlaD" evidence="3">
    <location>
        <begin position="45"/>
        <end position="115"/>
    </location>
</feature>
<dbReference type="Pfam" id="PF02470">
    <property type="entry name" value="MlaD"/>
    <property type="match status" value="1"/>
</dbReference>
<keyword evidence="2" id="KW-0472">Membrane</keyword>
<dbReference type="AlphaFoldDB" id="A0A0H2ME22"/>
<reference evidence="4 5" key="1">
    <citation type="submission" date="2015-03" db="EMBL/GenBank/DDBJ databases">
        <title>Genome Sequence of Kiloniella spongiae MEBiC09566, isolated from a marine sponge.</title>
        <authorList>
            <person name="Shao Z."/>
            <person name="Wang L."/>
            <person name="Li X."/>
        </authorList>
    </citation>
    <scope>NUCLEOTIDE SEQUENCE [LARGE SCALE GENOMIC DNA]</scope>
    <source>
        <strain evidence="4 5">MEBiC09566</strain>
    </source>
</reference>
<gene>
    <name evidence="4" type="ORF">WH96_11885</name>
</gene>
<feature type="transmembrane region" description="Helical" evidence="2">
    <location>
        <begin position="6"/>
        <end position="29"/>
    </location>
</feature>
<evidence type="ECO:0000256" key="2">
    <source>
        <dbReference type="SAM" id="Phobius"/>
    </source>
</evidence>
<keyword evidence="1" id="KW-0175">Coiled coil</keyword>
<dbReference type="EMBL" id="LAQL01000007">
    <property type="protein sequence ID" value="KLN60431.1"/>
    <property type="molecule type" value="Genomic_DNA"/>
</dbReference>
<dbReference type="InterPro" id="IPR003399">
    <property type="entry name" value="Mce/MlaD"/>
</dbReference>
<keyword evidence="2" id="KW-1133">Transmembrane helix</keyword>
<accession>A0A0H2ME22</accession>
<proteinExistence type="predicted"/>
<evidence type="ECO:0000256" key="1">
    <source>
        <dbReference type="SAM" id="Coils"/>
    </source>
</evidence>
<evidence type="ECO:0000313" key="4">
    <source>
        <dbReference type="EMBL" id="KLN60431.1"/>
    </source>
</evidence>
<name>A0A0H2ME22_9PROT</name>
<dbReference type="PANTHER" id="PTHR36698:SF2">
    <property type="entry name" value="MCE_MLAD DOMAIN-CONTAINING PROTEIN"/>
    <property type="match status" value="1"/>
</dbReference>
<keyword evidence="2" id="KW-0812">Transmembrane</keyword>
<dbReference type="RefSeq" id="WP_047764396.1">
    <property type="nucleotide sequence ID" value="NZ_LAQL01000007.1"/>
</dbReference>
<protein>
    <recommendedName>
        <fullName evidence="3">Mce/MlaD domain-containing protein</fullName>
    </recommendedName>
</protein>
<comment type="caution">
    <text evidence="4">The sequence shown here is derived from an EMBL/GenBank/DDBJ whole genome shotgun (WGS) entry which is preliminary data.</text>
</comment>
<evidence type="ECO:0000313" key="5">
    <source>
        <dbReference type="Proteomes" id="UP000035444"/>
    </source>
</evidence>
<dbReference type="STRING" id="1489064.WH96_11885"/>
<dbReference type="PANTHER" id="PTHR36698">
    <property type="entry name" value="BLL5892 PROTEIN"/>
    <property type="match status" value="1"/>
</dbReference>